<dbReference type="InterPro" id="IPR008651">
    <property type="entry name" value="Uncharacterised_HicB"/>
</dbReference>
<dbReference type="AlphaFoldDB" id="A0A1I1MDA2"/>
<dbReference type="InterPro" id="IPR010985">
    <property type="entry name" value="Ribbon_hlx_hlx"/>
</dbReference>
<evidence type="ECO:0000256" key="1">
    <source>
        <dbReference type="SAM" id="MobiDB-lite"/>
    </source>
</evidence>
<protein>
    <submittedName>
        <fullName evidence="2">HicB family protein</fullName>
    </submittedName>
</protein>
<dbReference type="SUPFAM" id="SSF47598">
    <property type="entry name" value="Ribbon-helix-helix"/>
    <property type="match status" value="1"/>
</dbReference>
<dbReference type="GO" id="GO:0006355">
    <property type="term" value="P:regulation of DNA-templated transcription"/>
    <property type="evidence" value="ECO:0007669"/>
    <property type="project" value="InterPro"/>
</dbReference>
<proteinExistence type="predicted"/>
<evidence type="ECO:0000313" key="3">
    <source>
        <dbReference type="Proteomes" id="UP000182192"/>
    </source>
</evidence>
<organism evidence="2 3">
    <name type="scientific">Ruminococcus albus</name>
    <dbReference type="NCBI Taxonomy" id="1264"/>
    <lineage>
        <taxon>Bacteria</taxon>
        <taxon>Bacillati</taxon>
        <taxon>Bacillota</taxon>
        <taxon>Clostridia</taxon>
        <taxon>Eubacteriales</taxon>
        <taxon>Oscillospiraceae</taxon>
        <taxon>Ruminococcus</taxon>
    </lineage>
</organism>
<dbReference type="Proteomes" id="UP000182192">
    <property type="component" value="Unassembled WGS sequence"/>
</dbReference>
<sequence length="145" mass="16988">MSNEKKGITVKVDAELHAKVRAYIEEHGITMNDFVAQALDNELHPKIQEARNMGNMRTMAFQVPEELFDQIKDYLNKHHMTQKEFVLGLIKAELDRDQQQTTVEEVDEAEDEELDEEYEVEETEGYQDNEDEDLEEYDDLNMDMG</sequence>
<dbReference type="OrthoDB" id="1957968at2"/>
<dbReference type="RefSeq" id="WP_074962057.1">
    <property type="nucleotide sequence ID" value="NZ_FOKQ01000021.1"/>
</dbReference>
<dbReference type="Pfam" id="PF05534">
    <property type="entry name" value="HicB"/>
    <property type="match status" value="1"/>
</dbReference>
<evidence type="ECO:0000313" key="2">
    <source>
        <dbReference type="EMBL" id="SFC79660.1"/>
    </source>
</evidence>
<accession>A0A1I1MDA2</accession>
<feature type="region of interest" description="Disordered" evidence="1">
    <location>
        <begin position="96"/>
        <end position="145"/>
    </location>
</feature>
<gene>
    <name evidence="2" type="ORF">SAMN02910406_02399</name>
</gene>
<dbReference type="EMBL" id="FOKQ01000021">
    <property type="protein sequence ID" value="SFC79660.1"/>
    <property type="molecule type" value="Genomic_DNA"/>
</dbReference>
<reference evidence="2 3" key="1">
    <citation type="submission" date="2016-10" db="EMBL/GenBank/DDBJ databases">
        <authorList>
            <person name="de Groot N.N."/>
        </authorList>
    </citation>
    <scope>NUCLEOTIDE SEQUENCE [LARGE SCALE GENOMIC DNA]</scope>
    <source>
        <strain evidence="2 3">AR67</strain>
    </source>
</reference>
<feature type="compositionally biased region" description="Acidic residues" evidence="1">
    <location>
        <begin position="104"/>
        <end position="145"/>
    </location>
</feature>
<name>A0A1I1MDA2_RUMAL</name>